<name>A0ABX5P5I1_9PROT</name>
<organism evidence="1 2">
    <name type="scientific">Novacetimonas pomaceti</name>
    <dbReference type="NCBI Taxonomy" id="2021998"/>
    <lineage>
        <taxon>Bacteria</taxon>
        <taxon>Pseudomonadati</taxon>
        <taxon>Pseudomonadota</taxon>
        <taxon>Alphaproteobacteria</taxon>
        <taxon>Acetobacterales</taxon>
        <taxon>Acetobacteraceae</taxon>
        <taxon>Novacetimonas</taxon>
    </lineage>
</organism>
<dbReference type="Proteomes" id="UP000248116">
    <property type="component" value="Unassembled WGS sequence"/>
</dbReference>
<gene>
    <name evidence="1" type="ORF">C3920_05620</name>
</gene>
<dbReference type="RefSeq" id="WP_110559846.1">
    <property type="nucleotide sequence ID" value="NZ_PRCW01000043.1"/>
</dbReference>
<proteinExistence type="predicted"/>
<keyword evidence="2" id="KW-1185">Reference proteome</keyword>
<evidence type="ECO:0000313" key="1">
    <source>
        <dbReference type="EMBL" id="PYD48259.1"/>
    </source>
</evidence>
<sequence>MEPVPDRAGGGQASAWYDNAIQRCGQALTAAYTTADRLALVPSLVRLRGGRLDLAALPIVLNEAERFQLERFGLALTSGGGALRIVTGDDKFGLDGLAQAMMLDERPRQVFEPAALMRFCCA</sequence>
<dbReference type="EMBL" id="PRCW01000043">
    <property type="protein sequence ID" value="PYD48259.1"/>
    <property type="molecule type" value="Genomic_DNA"/>
</dbReference>
<protein>
    <submittedName>
        <fullName evidence="1">Uncharacterized protein</fullName>
    </submittedName>
</protein>
<reference evidence="1 2" key="1">
    <citation type="submission" date="2018-02" db="EMBL/GenBank/DDBJ databases">
        <authorList>
            <person name="Skraban J."/>
            <person name="Trcek J."/>
        </authorList>
    </citation>
    <scope>NUCLEOTIDE SEQUENCE [LARGE SCALE GENOMIC DNA]</scope>
    <source>
        <strain evidence="1 2">AV446</strain>
    </source>
</reference>
<comment type="caution">
    <text evidence="1">The sequence shown here is derived from an EMBL/GenBank/DDBJ whole genome shotgun (WGS) entry which is preliminary data.</text>
</comment>
<accession>A0ABX5P5I1</accession>
<evidence type="ECO:0000313" key="2">
    <source>
        <dbReference type="Proteomes" id="UP000248116"/>
    </source>
</evidence>